<gene>
    <name evidence="1" type="ORF">QYG89_10700</name>
</gene>
<dbReference type="EMBL" id="JAUIYO010000007">
    <property type="protein sequence ID" value="MFK2826133.1"/>
    <property type="molecule type" value="Genomic_DNA"/>
</dbReference>
<evidence type="ECO:0000313" key="1">
    <source>
        <dbReference type="EMBL" id="MFK2826133.1"/>
    </source>
</evidence>
<comment type="caution">
    <text evidence="1">The sequence shown here is derived from an EMBL/GenBank/DDBJ whole genome shotgun (WGS) entry which is preliminary data.</text>
</comment>
<dbReference type="RefSeq" id="WP_404317095.1">
    <property type="nucleotide sequence ID" value="NZ_JAUIYO010000007.1"/>
</dbReference>
<organism evidence="1 2">
    <name type="scientific">Bacillus lumedeiriae</name>
    <dbReference type="NCBI Taxonomy" id="3058829"/>
    <lineage>
        <taxon>Bacteria</taxon>
        <taxon>Bacillati</taxon>
        <taxon>Bacillota</taxon>
        <taxon>Bacilli</taxon>
        <taxon>Bacillales</taxon>
        <taxon>Bacillaceae</taxon>
        <taxon>Bacillus</taxon>
    </lineage>
</organism>
<accession>A0ABW8IAG3</accession>
<reference evidence="1 2" key="1">
    <citation type="submission" date="2023-07" db="EMBL/GenBank/DDBJ databases">
        <title>Bacillus lucianemedeirus sp. nov, a new species isolated from an immunobiological production facility.</title>
        <authorList>
            <person name="Costa L.V."/>
            <person name="Miranda R.V.S.L."/>
            <person name="Brandao M.L.L."/>
            <person name="Reis C.M.F."/>
            <person name="Frazao A.M."/>
            <person name="Cruz F.V."/>
            <person name="Baio P.V.P."/>
            <person name="Veras J.F.C."/>
            <person name="Ramos J.N."/>
            <person name="Vieira V."/>
        </authorList>
    </citation>
    <scope>NUCLEOTIDE SEQUENCE [LARGE SCALE GENOMIC DNA]</scope>
    <source>
        <strain evidence="1 2">B190/17</strain>
    </source>
</reference>
<protein>
    <submittedName>
        <fullName evidence="1">Uncharacterized protein</fullName>
    </submittedName>
</protein>
<name>A0ABW8IAG3_9BACI</name>
<sequence length="59" mass="6692">MKKKNTVDQPPLIPDTPQVTIRSEMNEYPPGDSVDEYRNLKDANEHLAGKEIGQQNNNL</sequence>
<evidence type="ECO:0000313" key="2">
    <source>
        <dbReference type="Proteomes" id="UP001619911"/>
    </source>
</evidence>
<dbReference type="Proteomes" id="UP001619911">
    <property type="component" value="Unassembled WGS sequence"/>
</dbReference>
<keyword evidence="2" id="KW-1185">Reference proteome</keyword>
<proteinExistence type="predicted"/>